<dbReference type="PANTHER" id="PTHR34109">
    <property type="entry name" value="BNAUNNG04460D PROTEIN-RELATED"/>
    <property type="match status" value="1"/>
</dbReference>
<organism evidence="2 3">
    <name type="scientific">Reyranella humidisoli</name>
    <dbReference type="NCBI Taxonomy" id="2849149"/>
    <lineage>
        <taxon>Bacteria</taxon>
        <taxon>Pseudomonadati</taxon>
        <taxon>Pseudomonadota</taxon>
        <taxon>Alphaproteobacteria</taxon>
        <taxon>Hyphomicrobiales</taxon>
        <taxon>Reyranellaceae</taxon>
        <taxon>Reyranella</taxon>
    </lineage>
</organism>
<dbReference type="PANTHER" id="PTHR34109:SF1">
    <property type="entry name" value="VOC DOMAIN-CONTAINING PROTEIN"/>
    <property type="match status" value="1"/>
</dbReference>
<dbReference type="InterPro" id="IPR037523">
    <property type="entry name" value="VOC_core"/>
</dbReference>
<dbReference type="RefSeq" id="WP_216963349.1">
    <property type="nucleotide sequence ID" value="NZ_JAHOPB010000001.1"/>
</dbReference>
<gene>
    <name evidence="2" type="ORF">KQ910_18125</name>
</gene>
<dbReference type="InterPro" id="IPR004360">
    <property type="entry name" value="Glyas_Fos-R_dOase_dom"/>
</dbReference>
<dbReference type="EMBL" id="JAHOPB010000001">
    <property type="protein sequence ID" value="MBU8875697.1"/>
    <property type="molecule type" value="Genomic_DNA"/>
</dbReference>
<proteinExistence type="predicted"/>
<dbReference type="PROSITE" id="PS51819">
    <property type="entry name" value="VOC"/>
    <property type="match status" value="1"/>
</dbReference>
<protein>
    <submittedName>
        <fullName evidence="2">VOC family protein</fullName>
    </submittedName>
</protein>
<comment type="caution">
    <text evidence="2">The sequence shown here is derived from an EMBL/GenBank/DDBJ whole genome shotgun (WGS) entry which is preliminary data.</text>
</comment>
<evidence type="ECO:0000259" key="1">
    <source>
        <dbReference type="PROSITE" id="PS51819"/>
    </source>
</evidence>
<dbReference type="Proteomes" id="UP000727907">
    <property type="component" value="Unassembled WGS sequence"/>
</dbReference>
<name>A0ABS6IM84_9HYPH</name>
<reference evidence="2 3" key="1">
    <citation type="submission" date="2021-06" db="EMBL/GenBank/DDBJ databases">
        <authorList>
            <person name="Lee D.H."/>
        </authorList>
    </citation>
    <scope>NUCLEOTIDE SEQUENCE [LARGE SCALE GENOMIC DNA]</scope>
    <source>
        <strain evidence="2 3">MMS21-HV4-11</strain>
    </source>
</reference>
<evidence type="ECO:0000313" key="2">
    <source>
        <dbReference type="EMBL" id="MBU8875697.1"/>
    </source>
</evidence>
<feature type="domain" description="VOC" evidence="1">
    <location>
        <begin position="7"/>
        <end position="133"/>
    </location>
</feature>
<dbReference type="Pfam" id="PF00903">
    <property type="entry name" value="Glyoxalase"/>
    <property type="match status" value="1"/>
</dbReference>
<accession>A0ABS6IM84</accession>
<keyword evidence="3" id="KW-1185">Reference proteome</keyword>
<evidence type="ECO:0000313" key="3">
    <source>
        <dbReference type="Proteomes" id="UP000727907"/>
    </source>
</evidence>
<dbReference type="CDD" id="cd07246">
    <property type="entry name" value="VOC_like"/>
    <property type="match status" value="1"/>
</dbReference>
<sequence>MTAKTAPAGQTVRAHMTVHDAKAAIDFYARAFGAVELFRLVEPAGRVGHAEIRIGDTVLMMNDEYPDFGARSPGAIGGSPVAFHIAVPDADEAVERAVAAGATLVRPVQDQFYGDRSGMIACPFGYRWFLAATKEVVSPEEMQKRWTEMLESGRA</sequence>